<dbReference type="SUPFAM" id="SSF53335">
    <property type="entry name" value="S-adenosyl-L-methionine-dependent methyltransferases"/>
    <property type="match status" value="1"/>
</dbReference>
<gene>
    <name evidence="3" type="ORF">PHPALM_11033</name>
</gene>
<organism evidence="3 4">
    <name type="scientific">Phytophthora palmivora</name>
    <dbReference type="NCBI Taxonomy" id="4796"/>
    <lineage>
        <taxon>Eukaryota</taxon>
        <taxon>Sar</taxon>
        <taxon>Stramenopiles</taxon>
        <taxon>Oomycota</taxon>
        <taxon>Peronosporomycetes</taxon>
        <taxon>Peronosporales</taxon>
        <taxon>Peronosporaceae</taxon>
        <taxon>Phytophthora</taxon>
    </lineage>
</organism>
<feature type="non-terminal residue" evidence="3">
    <location>
        <position position="80"/>
    </location>
</feature>
<dbReference type="EMBL" id="NCKW01005991">
    <property type="protein sequence ID" value="POM72277.1"/>
    <property type="molecule type" value="Genomic_DNA"/>
</dbReference>
<dbReference type="OrthoDB" id="16816at2759"/>
<dbReference type="InterPro" id="IPR050602">
    <property type="entry name" value="Malonyl-ACP_OMT"/>
</dbReference>
<accession>A0A2P4Y376</accession>
<dbReference type="PANTHER" id="PTHR13090:SF1">
    <property type="entry name" value="ARGININE-HYDROXYLASE NDUFAF5, MITOCHONDRIAL"/>
    <property type="match status" value="1"/>
</dbReference>
<dbReference type="GO" id="GO:0005739">
    <property type="term" value="C:mitochondrion"/>
    <property type="evidence" value="ECO:0007669"/>
    <property type="project" value="TreeGrafter"/>
</dbReference>
<dbReference type="GO" id="GO:0032259">
    <property type="term" value="P:methylation"/>
    <property type="evidence" value="ECO:0007669"/>
    <property type="project" value="UniProtKB-KW"/>
</dbReference>
<keyword evidence="2" id="KW-0808">Transferase</keyword>
<dbReference type="GO" id="GO:0008168">
    <property type="term" value="F:methyltransferase activity"/>
    <property type="evidence" value="ECO:0007669"/>
    <property type="project" value="UniProtKB-KW"/>
</dbReference>
<evidence type="ECO:0000313" key="4">
    <source>
        <dbReference type="Proteomes" id="UP000237271"/>
    </source>
</evidence>
<dbReference type="GO" id="GO:0032981">
    <property type="term" value="P:mitochondrial respiratory chain complex I assembly"/>
    <property type="evidence" value="ECO:0007669"/>
    <property type="project" value="TreeGrafter"/>
</dbReference>
<sequence>MVLKAIKRQQRNNIALLENSDEYEYLKDEVARRLIDRLEDIEREFPLALDLGCGSGHLYKNLSVDDGLGGVKKLIQCDSA</sequence>
<evidence type="ECO:0000313" key="3">
    <source>
        <dbReference type="EMBL" id="POM72277.1"/>
    </source>
</evidence>
<dbReference type="AlphaFoldDB" id="A0A2P4Y376"/>
<dbReference type="PANTHER" id="PTHR13090">
    <property type="entry name" value="ARGININE-HYDROXYLASE NDUFAF5, MITOCHONDRIAL"/>
    <property type="match status" value="1"/>
</dbReference>
<comment type="caution">
    <text evidence="3">The sequence shown here is derived from an EMBL/GenBank/DDBJ whole genome shotgun (WGS) entry which is preliminary data.</text>
</comment>
<proteinExistence type="predicted"/>
<name>A0A2P4Y376_9STRA</name>
<dbReference type="Proteomes" id="UP000237271">
    <property type="component" value="Unassembled WGS sequence"/>
</dbReference>
<keyword evidence="4" id="KW-1185">Reference proteome</keyword>
<dbReference type="InterPro" id="IPR029063">
    <property type="entry name" value="SAM-dependent_MTases_sf"/>
</dbReference>
<evidence type="ECO:0000256" key="2">
    <source>
        <dbReference type="ARBA" id="ARBA00022679"/>
    </source>
</evidence>
<evidence type="ECO:0000256" key="1">
    <source>
        <dbReference type="ARBA" id="ARBA00022603"/>
    </source>
</evidence>
<reference evidence="3 4" key="1">
    <citation type="journal article" date="2017" name="Genome Biol. Evol.">
        <title>Phytophthora megakarya and P. palmivora, closely related causal agents of cacao black pod rot, underwent increases in genome sizes and gene numbers by different mechanisms.</title>
        <authorList>
            <person name="Ali S.S."/>
            <person name="Shao J."/>
            <person name="Lary D.J."/>
            <person name="Kronmiller B."/>
            <person name="Shen D."/>
            <person name="Strem M.D."/>
            <person name="Amoako-Attah I."/>
            <person name="Akrofi A.Y."/>
            <person name="Begoude B.A."/>
            <person name="Ten Hoopen G.M."/>
            <person name="Coulibaly K."/>
            <person name="Kebe B.I."/>
            <person name="Melnick R.L."/>
            <person name="Guiltinan M.J."/>
            <person name="Tyler B.M."/>
            <person name="Meinhardt L.W."/>
            <person name="Bailey B.A."/>
        </authorList>
    </citation>
    <scope>NUCLEOTIDE SEQUENCE [LARGE SCALE GENOMIC DNA]</scope>
    <source>
        <strain evidence="4">sbr112.9</strain>
    </source>
</reference>
<keyword evidence="1" id="KW-0489">Methyltransferase</keyword>
<protein>
    <submittedName>
        <fullName evidence="3">Biotin synthesis protein BioC</fullName>
    </submittedName>
</protein>